<keyword evidence="6" id="KW-1185">Reference proteome</keyword>
<keyword evidence="3" id="KW-0804">Transcription</keyword>
<evidence type="ECO:0000256" key="2">
    <source>
        <dbReference type="ARBA" id="ARBA00023125"/>
    </source>
</evidence>
<dbReference type="PANTHER" id="PTHR30146">
    <property type="entry name" value="LACI-RELATED TRANSCRIPTIONAL REPRESSOR"/>
    <property type="match status" value="1"/>
</dbReference>
<keyword evidence="2 5" id="KW-0238">DNA-binding</keyword>
<evidence type="ECO:0000259" key="4">
    <source>
        <dbReference type="PROSITE" id="PS50932"/>
    </source>
</evidence>
<dbReference type="PROSITE" id="PS50932">
    <property type="entry name" value="HTH_LACI_2"/>
    <property type="match status" value="1"/>
</dbReference>
<name>A0ABT9BHY0_9MICO</name>
<dbReference type="Gene3D" id="3.40.50.2300">
    <property type="match status" value="2"/>
</dbReference>
<dbReference type="Proteomes" id="UP001241072">
    <property type="component" value="Unassembled WGS sequence"/>
</dbReference>
<dbReference type="EMBL" id="JAUQUB010000001">
    <property type="protein sequence ID" value="MDO7880626.1"/>
    <property type="molecule type" value="Genomic_DNA"/>
</dbReference>
<dbReference type="SUPFAM" id="SSF53822">
    <property type="entry name" value="Periplasmic binding protein-like I"/>
    <property type="match status" value="1"/>
</dbReference>
<evidence type="ECO:0000256" key="1">
    <source>
        <dbReference type="ARBA" id="ARBA00023015"/>
    </source>
</evidence>
<keyword evidence="1" id="KW-0805">Transcription regulation</keyword>
<dbReference type="GO" id="GO:0003677">
    <property type="term" value="F:DNA binding"/>
    <property type="evidence" value="ECO:0007669"/>
    <property type="project" value="UniProtKB-KW"/>
</dbReference>
<evidence type="ECO:0000313" key="6">
    <source>
        <dbReference type="Proteomes" id="UP001241072"/>
    </source>
</evidence>
<dbReference type="InterPro" id="IPR000843">
    <property type="entry name" value="HTH_LacI"/>
</dbReference>
<dbReference type="InterPro" id="IPR010982">
    <property type="entry name" value="Lambda_DNA-bd_dom_sf"/>
</dbReference>
<dbReference type="CDD" id="cd01392">
    <property type="entry name" value="HTH_LacI"/>
    <property type="match status" value="1"/>
</dbReference>
<dbReference type="Pfam" id="PF13377">
    <property type="entry name" value="Peripla_BP_3"/>
    <property type="match status" value="1"/>
</dbReference>
<dbReference type="SUPFAM" id="SSF47413">
    <property type="entry name" value="lambda repressor-like DNA-binding domains"/>
    <property type="match status" value="1"/>
</dbReference>
<evidence type="ECO:0000256" key="3">
    <source>
        <dbReference type="ARBA" id="ARBA00023163"/>
    </source>
</evidence>
<dbReference type="Pfam" id="PF00356">
    <property type="entry name" value="LacI"/>
    <property type="match status" value="1"/>
</dbReference>
<sequence>MSESPRAKRPTISDVAARAGVSKGAVSRALNGGQGISEPTIARIRAAALELNWTPSATARAVSGAASHAIGLVLRRPAELLEDDPFFPAFIAGVEGVLSRAGYAAVLRFVSDTTTERDAYTQLFGERRVDGFLLTDLRQRDQRFDWLQAMGAPAIVAGTPPKGCPFPSVGTGSAPAVRELVQHLLDDGHTRIAHVSGPSTLRHARRRTQIWSDTIRAAGLEPGPLVDGEFSADGSVRATEELLALPEPPTAIFYANDIMAIAGMSVLAEHGYRVPDDIAVAGFDDVSLASYVVPSLTTVHCDYRTMGRRATQMLLAVIRGDEVPHVAPGIGAQLRVRRSSTRTPKGSSSN</sequence>
<feature type="domain" description="HTH lacI-type" evidence="4">
    <location>
        <begin position="10"/>
        <end position="64"/>
    </location>
</feature>
<dbReference type="InterPro" id="IPR028082">
    <property type="entry name" value="Peripla_BP_I"/>
</dbReference>
<dbReference type="CDD" id="cd06267">
    <property type="entry name" value="PBP1_LacI_sugar_binding-like"/>
    <property type="match status" value="1"/>
</dbReference>
<proteinExistence type="predicted"/>
<reference evidence="5 6" key="1">
    <citation type="submission" date="2023-07" db="EMBL/GenBank/DDBJ databases">
        <title>Protaetiibacter sp. nov WY-16 isolated from soil.</title>
        <authorList>
            <person name="Liu B."/>
            <person name="Wan Y."/>
        </authorList>
    </citation>
    <scope>NUCLEOTIDE SEQUENCE [LARGE SCALE GENOMIC DNA]</scope>
    <source>
        <strain evidence="5 6">WY-16</strain>
    </source>
</reference>
<dbReference type="RefSeq" id="WP_305001058.1">
    <property type="nucleotide sequence ID" value="NZ_JAUQUB010000001.1"/>
</dbReference>
<dbReference type="SMART" id="SM00354">
    <property type="entry name" value="HTH_LACI"/>
    <property type="match status" value="1"/>
</dbReference>
<organism evidence="5 6">
    <name type="scientific">Antiquaquibacter soli</name>
    <dbReference type="NCBI Taxonomy" id="3064523"/>
    <lineage>
        <taxon>Bacteria</taxon>
        <taxon>Bacillati</taxon>
        <taxon>Actinomycetota</taxon>
        <taxon>Actinomycetes</taxon>
        <taxon>Micrococcales</taxon>
        <taxon>Microbacteriaceae</taxon>
        <taxon>Antiquaquibacter</taxon>
    </lineage>
</organism>
<comment type="caution">
    <text evidence="5">The sequence shown here is derived from an EMBL/GenBank/DDBJ whole genome shotgun (WGS) entry which is preliminary data.</text>
</comment>
<protein>
    <submittedName>
        <fullName evidence="5">LacI family DNA-binding transcriptional regulator</fullName>
    </submittedName>
</protein>
<dbReference type="PANTHER" id="PTHR30146:SF155">
    <property type="entry name" value="ALANINE RACEMASE"/>
    <property type="match status" value="1"/>
</dbReference>
<dbReference type="InterPro" id="IPR046335">
    <property type="entry name" value="LacI/GalR-like_sensor"/>
</dbReference>
<dbReference type="Gene3D" id="1.10.260.40">
    <property type="entry name" value="lambda repressor-like DNA-binding domains"/>
    <property type="match status" value="1"/>
</dbReference>
<dbReference type="PROSITE" id="PS00356">
    <property type="entry name" value="HTH_LACI_1"/>
    <property type="match status" value="1"/>
</dbReference>
<gene>
    <name evidence="5" type="ORF">Q5716_00130</name>
</gene>
<accession>A0ABT9BHY0</accession>
<evidence type="ECO:0000313" key="5">
    <source>
        <dbReference type="EMBL" id="MDO7880626.1"/>
    </source>
</evidence>